<evidence type="ECO:0000256" key="1">
    <source>
        <dbReference type="ARBA" id="ARBA00004651"/>
    </source>
</evidence>
<evidence type="ECO:0000256" key="2">
    <source>
        <dbReference type="ARBA" id="ARBA00022475"/>
    </source>
</evidence>
<feature type="transmembrane region" description="Helical" evidence="8">
    <location>
        <begin position="124"/>
        <end position="154"/>
    </location>
</feature>
<dbReference type="GO" id="GO:0016491">
    <property type="term" value="F:oxidoreductase activity"/>
    <property type="evidence" value="ECO:0007669"/>
    <property type="project" value="UniProtKB-KW"/>
</dbReference>
<evidence type="ECO:0000256" key="3">
    <source>
        <dbReference type="ARBA" id="ARBA00022692"/>
    </source>
</evidence>
<evidence type="ECO:0000256" key="7">
    <source>
        <dbReference type="RuleBase" id="RU000320"/>
    </source>
</evidence>
<dbReference type="EMBL" id="SACL01000003">
    <property type="protein sequence ID" value="RVT96610.1"/>
    <property type="molecule type" value="Genomic_DNA"/>
</dbReference>
<dbReference type="PANTHER" id="PTHR42682:SF3">
    <property type="entry name" value="FORMATE HYDROGENLYASE SUBUNIT 3-RELATED"/>
    <property type="match status" value="1"/>
</dbReference>
<evidence type="ECO:0000256" key="8">
    <source>
        <dbReference type="SAM" id="Phobius"/>
    </source>
</evidence>
<keyword evidence="2" id="KW-1003">Cell membrane</keyword>
<dbReference type="InterPro" id="IPR001750">
    <property type="entry name" value="ND/Mrp_TM"/>
</dbReference>
<dbReference type="Proteomes" id="UP000282957">
    <property type="component" value="Unassembled WGS sequence"/>
</dbReference>
<accession>A0A437MG20</accession>
<name>A0A437MG20_9PROT</name>
<comment type="subcellular location">
    <subcellularLocation>
        <location evidence="1">Cell membrane</location>
        <topology evidence="1">Multi-pass membrane protein</topology>
    </subcellularLocation>
    <subcellularLocation>
        <location evidence="7">Membrane</location>
        <topology evidence="7">Multi-pass membrane protein</topology>
    </subcellularLocation>
</comment>
<sequence>MFFPRRSDATARAGSPCRRSCARFRHCPALSRHFPTALHDAGTPDALCIGGEEAETHSSGHVSMLLILALMLGGCCLLLLPAAFRLWAVLRVAAALLMGGFCAVGVLALLAPEPAPLALPLGPPWAAALVGLDAVSAWFLAPLGALGCFSALLLRPATRTELMAFPALLLGLVLSAVAMDGYTLVLGLLVAAVAAWAALPERRAARLMLGFALTGGLCLMAGFALMSAGAGSLGFAALRASPPEGWVAGAVLVLALLGAASLGGLAPLHGWMAGALSAAPAQVAPLLGGALPALALLAALRVVLELTGPAQPSWWGVAPLMLGGFAVLIGGFRALVEDGLRGVLAGAVTAGLGLFALGLGLALLFRGSDMDVPAALALSGALLAGVHLMLGGGLLALALSVVQMQAGPVAGARLDALGGLSHNMPLAAGAALVAGLSVAALPPFAGFAALWLLLQGLLAAWRTQQALYQFAALGTLTMLGLGMGLLAMAMVRLWGMVFLGRPRSPRVAGAEDAPGPARAALLFPSLALLGLGGLPSLAMALMQGAVEQLMGGPAPASILGLAAGDAGARYLVLPILAVMAGLMALLWWVARRRAARGATAGPAEAPLWQGGFQAPPPHMPFGDPQSQVSAEGFAAPVLAVLGGPLGGYQSRVVAAPPGSLATARHESRWRDPFLKGLGRLTSLRHQASLLAERGRLPSPRAALRVGFAAVVVLLVILALVERP</sequence>
<organism evidence="10 11">
    <name type="scientific">Rhodovarius crocodyli</name>
    <dbReference type="NCBI Taxonomy" id="1979269"/>
    <lineage>
        <taxon>Bacteria</taxon>
        <taxon>Pseudomonadati</taxon>
        <taxon>Pseudomonadota</taxon>
        <taxon>Alphaproteobacteria</taxon>
        <taxon>Acetobacterales</taxon>
        <taxon>Roseomonadaceae</taxon>
        <taxon>Rhodovarius</taxon>
    </lineage>
</organism>
<evidence type="ECO:0000313" key="10">
    <source>
        <dbReference type="EMBL" id="RVT96610.1"/>
    </source>
</evidence>
<feature type="transmembrane region" description="Helical" evidence="8">
    <location>
        <begin position="184"/>
        <end position="200"/>
    </location>
</feature>
<evidence type="ECO:0000256" key="4">
    <source>
        <dbReference type="ARBA" id="ARBA00022989"/>
    </source>
</evidence>
<keyword evidence="11" id="KW-1185">Reference proteome</keyword>
<evidence type="ECO:0000256" key="5">
    <source>
        <dbReference type="ARBA" id="ARBA00023002"/>
    </source>
</evidence>
<evidence type="ECO:0000313" key="11">
    <source>
        <dbReference type="Proteomes" id="UP000282957"/>
    </source>
</evidence>
<feature type="transmembrane region" description="Helical" evidence="8">
    <location>
        <begin position="161"/>
        <end position="178"/>
    </location>
</feature>
<reference evidence="10 11" key="1">
    <citation type="submission" date="2019-01" db="EMBL/GenBank/DDBJ databases">
        <authorList>
            <person name="Chen W.-M."/>
        </authorList>
    </citation>
    <scope>NUCLEOTIDE SEQUENCE [LARGE SCALE GENOMIC DNA]</scope>
    <source>
        <strain evidence="10 11">CCP-6</strain>
    </source>
</reference>
<feature type="transmembrane region" description="Helical" evidence="8">
    <location>
        <begin position="246"/>
        <end position="271"/>
    </location>
</feature>
<feature type="transmembrane region" description="Helical" evidence="8">
    <location>
        <begin position="92"/>
        <end position="112"/>
    </location>
</feature>
<gene>
    <name evidence="10" type="ORF">EOD42_09325</name>
</gene>
<feature type="transmembrane region" description="Helical" evidence="8">
    <location>
        <begin position="466"/>
        <end position="499"/>
    </location>
</feature>
<dbReference type="GO" id="GO:0005886">
    <property type="term" value="C:plasma membrane"/>
    <property type="evidence" value="ECO:0007669"/>
    <property type="project" value="UniProtKB-SubCell"/>
</dbReference>
<feature type="transmembrane region" description="Helical" evidence="8">
    <location>
        <begin position="316"/>
        <end position="336"/>
    </location>
</feature>
<feature type="transmembrane region" description="Helical" evidence="8">
    <location>
        <begin position="701"/>
        <end position="720"/>
    </location>
</feature>
<protein>
    <recommendedName>
        <fullName evidence="9">NADH:quinone oxidoreductase/Mrp antiporter transmembrane domain-containing protein</fullName>
    </recommendedName>
</protein>
<feature type="transmembrane region" description="Helical" evidence="8">
    <location>
        <begin position="207"/>
        <end position="226"/>
    </location>
</feature>
<feature type="transmembrane region" description="Helical" evidence="8">
    <location>
        <begin position="62"/>
        <end position="80"/>
    </location>
</feature>
<dbReference type="InterPro" id="IPR052175">
    <property type="entry name" value="ComplexI-like_HydComp"/>
</dbReference>
<dbReference type="OrthoDB" id="9811798at2"/>
<feature type="transmembrane region" description="Helical" evidence="8">
    <location>
        <begin position="520"/>
        <end position="542"/>
    </location>
</feature>
<evidence type="ECO:0000256" key="6">
    <source>
        <dbReference type="ARBA" id="ARBA00023136"/>
    </source>
</evidence>
<keyword evidence="3 7" id="KW-0812">Transmembrane</keyword>
<feature type="domain" description="NADH:quinone oxidoreductase/Mrp antiporter transmembrane" evidence="9">
    <location>
        <begin position="183"/>
        <end position="462"/>
    </location>
</feature>
<keyword evidence="4 8" id="KW-1133">Transmembrane helix</keyword>
<feature type="transmembrane region" description="Helical" evidence="8">
    <location>
        <begin position="377"/>
        <end position="402"/>
    </location>
</feature>
<feature type="transmembrane region" description="Helical" evidence="8">
    <location>
        <begin position="343"/>
        <end position="365"/>
    </location>
</feature>
<feature type="transmembrane region" description="Helical" evidence="8">
    <location>
        <begin position="423"/>
        <end position="454"/>
    </location>
</feature>
<feature type="transmembrane region" description="Helical" evidence="8">
    <location>
        <begin position="283"/>
        <end position="304"/>
    </location>
</feature>
<dbReference type="AlphaFoldDB" id="A0A437MG20"/>
<feature type="transmembrane region" description="Helical" evidence="8">
    <location>
        <begin position="570"/>
        <end position="590"/>
    </location>
</feature>
<keyword evidence="6 8" id="KW-0472">Membrane</keyword>
<keyword evidence="5" id="KW-0560">Oxidoreductase</keyword>
<dbReference type="Pfam" id="PF00361">
    <property type="entry name" value="Proton_antipo_M"/>
    <property type="match status" value="1"/>
</dbReference>
<comment type="caution">
    <text evidence="10">The sequence shown here is derived from an EMBL/GenBank/DDBJ whole genome shotgun (WGS) entry which is preliminary data.</text>
</comment>
<evidence type="ECO:0000259" key="9">
    <source>
        <dbReference type="Pfam" id="PF00361"/>
    </source>
</evidence>
<dbReference type="PANTHER" id="PTHR42682">
    <property type="entry name" value="HYDROGENASE-4 COMPONENT F"/>
    <property type="match status" value="1"/>
</dbReference>
<proteinExistence type="predicted"/>